<accession>A0ACB9ZQ13</accession>
<organism evidence="1 2">
    <name type="scientific">Catharanthus roseus</name>
    <name type="common">Madagascar periwinkle</name>
    <name type="synonym">Vinca rosea</name>
    <dbReference type="NCBI Taxonomy" id="4058"/>
    <lineage>
        <taxon>Eukaryota</taxon>
        <taxon>Viridiplantae</taxon>
        <taxon>Streptophyta</taxon>
        <taxon>Embryophyta</taxon>
        <taxon>Tracheophyta</taxon>
        <taxon>Spermatophyta</taxon>
        <taxon>Magnoliopsida</taxon>
        <taxon>eudicotyledons</taxon>
        <taxon>Gunneridae</taxon>
        <taxon>Pentapetalae</taxon>
        <taxon>asterids</taxon>
        <taxon>lamiids</taxon>
        <taxon>Gentianales</taxon>
        <taxon>Apocynaceae</taxon>
        <taxon>Rauvolfioideae</taxon>
        <taxon>Vinceae</taxon>
        <taxon>Catharanthinae</taxon>
        <taxon>Catharanthus</taxon>
    </lineage>
</organism>
<reference evidence="2" key="1">
    <citation type="journal article" date="2023" name="Nat. Plants">
        <title>Single-cell RNA sequencing provides a high-resolution roadmap for understanding the multicellular compartmentation of specialized metabolism.</title>
        <authorList>
            <person name="Sun S."/>
            <person name="Shen X."/>
            <person name="Li Y."/>
            <person name="Li Y."/>
            <person name="Wang S."/>
            <person name="Li R."/>
            <person name="Zhang H."/>
            <person name="Shen G."/>
            <person name="Guo B."/>
            <person name="Wei J."/>
            <person name="Xu J."/>
            <person name="St-Pierre B."/>
            <person name="Chen S."/>
            <person name="Sun C."/>
        </authorList>
    </citation>
    <scope>NUCLEOTIDE SEQUENCE [LARGE SCALE GENOMIC DNA]</scope>
</reference>
<evidence type="ECO:0000313" key="2">
    <source>
        <dbReference type="Proteomes" id="UP001060085"/>
    </source>
</evidence>
<comment type="caution">
    <text evidence="1">The sequence shown here is derived from an EMBL/GenBank/DDBJ whole genome shotgun (WGS) entry which is preliminary data.</text>
</comment>
<name>A0ACB9ZQ13_CATRO</name>
<gene>
    <name evidence="1" type="ORF">M9H77_35356</name>
</gene>
<dbReference type="EMBL" id="CM044708">
    <property type="protein sequence ID" value="KAI5649351.1"/>
    <property type="molecule type" value="Genomic_DNA"/>
</dbReference>
<dbReference type="Proteomes" id="UP001060085">
    <property type="component" value="Linkage Group LG08"/>
</dbReference>
<evidence type="ECO:0000313" key="1">
    <source>
        <dbReference type="EMBL" id="KAI5649351.1"/>
    </source>
</evidence>
<sequence length="126" mass="12768">MIKQRDCSCVSDGGGVGPAVDAASSDCSQLLRPTSAREKAPVSASSSHLLRLPISAREEAPVSASSSLLLCSKRRLAAASGRSCAAAGDVCSVLGPPFRVAHKLEVAAHVVAAPMTVLADSATRGR</sequence>
<protein>
    <submittedName>
        <fullName evidence="1">Uncharacterized protein</fullName>
    </submittedName>
</protein>
<keyword evidence="2" id="KW-1185">Reference proteome</keyword>
<proteinExistence type="predicted"/>